<keyword evidence="12" id="KW-1185">Reference proteome</keyword>
<dbReference type="PANTHER" id="PTHR46452:SF1">
    <property type="entry name" value="TRANSCRIPTION INITIATION FACTOR TFIID SUBUNIT 3"/>
    <property type="match status" value="1"/>
</dbReference>
<name>A0A498SCE0_ACAVI</name>
<feature type="compositionally biased region" description="Basic and acidic residues" evidence="9">
    <location>
        <begin position="555"/>
        <end position="572"/>
    </location>
</feature>
<feature type="compositionally biased region" description="Basic and acidic residues" evidence="9">
    <location>
        <begin position="1185"/>
        <end position="1214"/>
    </location>
</feature>
<evidence type="ECO:0000313" key="11">
    <source>
        <dbReference type="EMBL" id="VBB29259.1"/>
    </source>
</evidence>
<dbReference type="InterPro" id="IPR011011">
    <property type="entry name" value="Znf_FYVE_PHD"/>
</dbReference>
<dbReference type="GO" id="GO:0002039">
    <property type="term" value="F:p53 binding"/>
    <property type="evidence" value="ECO:0007669"/>
    <property type="project" value="TreeGrafter"/>
</dbReference>
<dbReference type="GO" id="GO:0045944">
    <property type="term" value="P:positive regulation of transcription by RNA polymerase II"/>
    <property type="evidence" value="ECO:0007669"/>
    <property type="project" value="TreeGrafter"/>
</dbReference>
<dbReference type="GO" id="GO:0008270">
    <property type="term" value="F:zinc ion binding"/>
    <property type="evidence" value="ECO:0007669"/>
    <property type="project" value="UniProtKB-KW"/>
</dbReference>
<feature type="region of interest" description="Disordered" evidence="9">
    <location>
        <begin position="662"/>
        <end position="729"/>
    </location>
</feature>
<dbReference type="Pfam" id="PF07524">
    <property type="entry name" value="Bromo_TP"/>
    <property type="match status" value="1"/>
</dbReference>
<feature type="compositionally biased region" description="Polar residues" evidence="9">
    <location>
        <begin position="262"/>
        <end position="280"/>
    </location>
</feature>
<dbReference type="GO" id="GO:0005669">
    <property type="term" value="C:transcription factor TFIID complex"/>
    <property type="evidence" value="ECO:0007669"/>
    <property type="project" value="TreeGrafter"/>
</dbReference>
<protein>
    <recommendedName>
        <fullName evidence="10">PHD-type domain-containing protein</fullName>
    </recommendedName>
</protein>
<keyword evidence="3 8" id="KW-0863">Zinc-finger</keyword>
<dbReference type="CDD" id="cd00076">
    <property type="entry name" value="HFD_SF"/>
    <property type="match status" value="1"/>
</dbReference>
<feature type="compositionally biased region" description="Polar residues" evidence="9">
    <location>
        <begin position="43"/>
        <end position="62"/>
    </location>
</feature>
<evidence type="ECO:0000256" key="8">
    <source>
        <dbReference type="PROSITE-ProRule" id="PRU00146"/>
    </source>
</evidence>
<feature type="compositionally biased region" description="Basic and acidic residues" evidence="9">
    <location>
        <begin position="302"/>
        <end position="313"/>
    </location>
</feature>
<dbReference type="Gene3D" id="3.30.40.10">
    <property type="entry name" value="Zinc/RING finger domain, C3HC4 (zinc finger)"/>
    <property type="match status" value="1"/>
</dbReference>
<evidence type="ECO:0000256" key="5">
    <source>
        <dbReference type="ARBA" id="ARBA00023015"/>
    </source>
</evidence>
<organism evidence="11 12">
    <name type="scientific">Acanthocheilonema viteae</name>
    <name type="common">Filarial nematode worm</name>
    <name type="synonym">Dipetalonema viteae</name>
    <dbReference type="NCBI Taxonomy" id="6277"/>
    <lineage>
        <taxon>Eukaryota</taxon>
        <taxon>Metazoa</taxon>
        <taxon>Ecdysozoa</taxon>
        <taxon>Nematoda</taxon>
        <taxon>Chromadorea</taxon>
        <taxon>Rhabditida</taxon>
        <taxon>Spirurina</taxon>
        <taxon>Spiruromorpha</taxon>
        <taxon>Filarioidea</taxon>
        <taxon>Onchocercidae</taxon>
        <taxon>Acanthocheilonema</taxon>
    </lineage>
</organism>
<keyword evidence="5" id="KW-0805">Transcription regulation</keyword>
<keyword evidence="7" id="KW-0539">Nucleus</keyword>
<reference evidence="11 12" key="1">
    <citation type="submission" date="2018-08" db="EMBL/GenBank/DDBJ databases">
        <authorList>
            <person name="Laetsch R D."/>
            <person name="Stevens L."/>
            <person name="Kumar S."/>
            <person name="Blaxter L. M."/>
        </authorList>
    </citation>
    <scope>NUCLEOTIDE SEQUENCE [LARGE SCALE GENOMIC DNA]</scope>
</reference>
<evidence type="ECO:0000256" key="7">
    <source>
        <dbReference type="ARBA" id="ARBA00023242"/>
    </source>
</evidence>
<feature type="region of interest" description="Disordered" evidence="9">
    <location>
        <begin position="1056"/>
        <end position="1350"/>
    </location>
</feature>
<feature type="region of interest" description="Disordered" evidence="9">
    <location>
        <begin position="555"/>
        <end position="574"/>
    </location>
</feature>
<evidence type="ECO:0000256" key="9">
    <source>
        <dbReference type="SAM" id="MobiDB-lite"/>
    </source>
</evidence>
<feature type="region of interest" description="Disordered" evidence="9">
    <location>
        <begin position="251"/>
        <end position="383"/>
    </location>
</feature>
<dbReference type="GO" id="GO:0046982">
    <property type="term" value="F:protein heterodimerization activity"/>
    <property type="evidence" value="ECO:0007669"/>
    <property type="project" value="InterPro"/>
</dbReference>
<feature type="compositionally biased region" description="Basic and acidic residues" evidence="9">
    <location>
        <begin position="1246"/>
        <end position="1271"/>
    </location>
</feature>
<feature type="region of interest" description="Disordered" evidence="9">
    <location>
        <begin position="399"/>
        <end position="428"/>
    </location>
</feature>
<feature type="domain" description="PHD-type" evidence="10">
    <location>
        <begin position="1357"/>
        <end position="1409"/>
    </location>
</feature>
<dbReference type="Gene3D" id="1.10.20.10">
    <property type="entry name" value="Histone, subunit A"/>
    <property type="match status" value="1"/>
</dbReference>
<feature type="region of interest" description="Disordered" evidence="9">
    <location>
        <begin position="1"/>
        <end position="68"/>
    </location>
</feature>
<dbReference type="InterPro" id="IPR019787">
    <property type="entry name" value="Znf_PHD-finger"/>
</dbReference>
<dbReference type="SUPFAM" id="SSF57903">
    <property type="entry name" value="FYVE/PHD zinc finger"/>
    <property type="match status" value="1"/>
</dbReference>
<dbReference type="CDD" id="cd15522">
    <property type="entry name" value="PHD_TAF3"/>
    <property type="match status" value="1"/>
</dbReference>
<evidence type="ECO:0000256" key="1">
    <source>
        <dbReference type="ARBA" id="ARBA00004123"/>
    </source>
</evidence>
<keyword evidence="2" id="KW-0479">Metal-binding</keyword>
<dbReference type="Proteomes" id="UP000276991">
    <property type="component" value="Unassembled WGS sequence"/>
</dbReference>
<dbReference type="InterPro" id="IPR001965">
    <property type="entry name" value="Znf_PHD"/>
</dbReference>
<feature type="compositionally biased region" description="Basic residues" evidence="9">
    <location>
        <begin position="705"/>
        <end position="724"/>
    </location>
</feature>
<dbReference type="PROSITE" id="PS01359">
    <property type="entry name" value="ZF_PHD_1"/>
    <property type="match status" value="1"/>
</dbReference>
<evidence type="ECO:0000259" key="10">
    <source>
        <dbReference type="PROSITE" id="PS50016"/>
    </source>
</evidence>
<keyword evidence="4" id="KW-0862">Zinc</keyword>
<proteinExistence type="predicted"/>
<dbReference type="EMBL" id="UPTC01000572">
    <property type="protein sequence ID" value="VBB29259.1"/>
    <property type="molecule type" value="Genomic_DNA"/>
</dbReference>
<dbReference type="InterPro" id="IPR013083">
    <property type="entry name" value="Znf_RING/FYVE/PHD"/>
</dbReference>
<feature type="compositionally biased region" description="Basic and acidic residues" evidence="9">
    <location>
        <begin position="351"/>
        <end position="373"/>
    </location>
</feature>
<dbReference type="STRING" id="6277.A0A498SCE0"/>
<dbReference type="PROSITE" id="PS50016">
    <property type="entry name" value="ZF_PHD_2"/>
    <property type="match status" value="1"/>
</dbReference>
<feature type="compositionally biased region" description="Basic and acidic residues" evidence="9">
    <location>
        <begin position="1056"/>
        <end position="1137"/>
    </location>
</feature>
<gene>
    <name evidence="11" type="ORF">NAV_LOCUS4064</name>
</gene>
<dbReference type="OrthoDB" id="436852at2759"/>
<feature type="compositionally biased region" description="Polar residues" evidence="9">
    <location>
        <begin position="414"/>
        <end position="424"/>
    </location>
</feature>
<evidence type="ECO:0000256" key="4">
    <source>
        <dbReference type="ARBA" id="ARBA00022833"/>
    </source>
</evidence>
<keyword evidence="6" id="KW-0804">Transcription</keyword>
<feature type="compositionally biased region" description="Polar residues" evidence="9">
    <location>
        <begin position="664"/>
        <end position="680"/>
    </location>
</feature>
<dbReference type="InterPro" id="IPR019786">
    <property type="entry name" value="Zinc_finger_PHD-type_CS"/>
</dbReference>
<dbReference type="PANTHER" id="PTHR46452">
    <property type="entry name" value="TRANSCRIPTION INITIATION FACTOR TFIID SUBUNIT 3"/>
    <property type="match status" value="1"/>
</dbReference>
<dbReference type="SMART" id="SM00576">
    <property type="entry name" value="BTP"/>
    <property type="match status" value="1"/>
</dbReference>
<evidence type="ECO:0000256" key="6">
    <source>
        <dbReference type="ARBA" id="ARBA00023163"/>
    </source>
</evidence>
<dbReference type="Pfam" id="PF00628">
    <property type="entry name" value="PHD"/>
    <property type="match status" value="1"/>
</dbReference>
<sequence length="1427" mass="160190">MSITDIVGTDNHVGEIIPSTDDDNSVKVAEDQPQEEGSDEKQQNQNWITTNKPTLLSQGTATDETHSLEPSEDYALHYLTRSVVKMMDNIGFSTCHESVLNILTDLCKRYMQRLWIDSKVFAEHAGRRYPIFEDANMAFGKLMFSAAELHAFMRQVQHDPLENSVPLFPIRKSSINLLSIYGPVSDKELAERPEHIPRYFPAMHPEWCSDQGVRAADILMKSVAQIQAKNNKCIPRGSTAKELGFVRPQKLPARKVAEEPSGISSSANKTTGAATNSATRTKLRKWPMHEPASSSKHCDRHHVKENLNEKDTPSKPFSQRSIGMFGMPPSALVHPESVATEKMKRKKKRDRDRDKDRTKERKERHRDKDKNEENPGTSSAIPVAAESHTNEKAIMNASCSTDAKSDGQAKKSANRQQDVLSSEHQQIERDMINLENNVTTEKSLIEEENVDKLKHDHSVDLRLNDDHSTNDAGLQMTQILVPQHSSNRTSQCPISKNLYIFASVVRLYFAFIGVAVSDAEQFQTYVYKANYKSSICSASDVEDGIRNGSNAIEKAKEGMKDGAQQNDKKDPSRSTVVEIAKGNLKKRKTGEKGCERKKVARKAAVENSLSVVIDDIAKNSTTLSQDIKALKVVLSRPTGQKIFTALSPSSGTERAVKEVEQKCDSGSVQGAASITPSSVDEPQIAESICEKKKHRKEKDRDKHHSKEHKRKDKEKYKEHKKSRTKDKEKKYIKPRPEKFCLKRSGEHILRDEMPAPKIPKLKIRFGSNSSGVNASPSVSTTSTILTSSLSSDQLQVMQSANKLEDREMTNPLHTSLKSDVNIKPRKRQPVTKAELKALPKLPLKARTCGTKDVNEGHEGHLANVGWGCNEYALRISLHFHPLLKGSGLTGGQGPAERALSPVISKADIEFEQRNVQQPMGKRLRMDNGKKDFLGSCFDPHDAVAFNPTEKVFKAAEKERNSESHVQGMMSKDWGQLAPRDIFSTFLTDERRPVKESLKRNFERFKKKPGQVNVEAESDSIKPKLGKKRIHLSVGVLLFDREKLFIRDRSSGKLKCKELEKEKRKERHHSMEKVKENGREKGSHHVQKAPEKEKDQTKRDEKGLEIVNEKKGMQQNRQKEKGNDERKKRGSGESEKGKGKGKKIGMVGMRSGDIYLNSCGAENDKKHRENVENVGGSEERRKRKSVDKDEEYRKGAEKVAKKYSKETRCSSETKERAKHHDRKTAVEEKVKSRDKDFRDKEKRKKHSSDWGGEHSIGKTSKEVEKAPFGKDEDSGDLSNLKTNSGKDELTGNDTNSSYLPYDAVQKTDRVIPAKEQLSKRSSADSDVFGSRSSTTDSLTKSSDKKSATLDSDDSLDTMWICPECSVAYVEGATDMVGCDACDNWFHWNCVGLLVAPPDDVPWYCQNCAKKKLKKKGGLKSSTSKKGKK</sequence>
<dbReference type="InterPro" id="IPR006565">
    <property type="entry name" value="BTP"/>
</dbReference>
<feature type="compositionally biased region" description="Basic and acidic residues" evidence="9">
    <location>
        <begin position="1222"/>
        <end position="1239"/>
    </location>
</feature>
<comment type="subcellular location">
    <subcellularLocation>
        <location evidence="1">Nucleus</location>
    </subcellularLocation>
</comment>
<feature type="compositionally biased region" description="Basic and acidic residues" evidence="9">
    <location>
        <begin position="1161"/>
        <end position="1170"/>
    </location>
</feature>
<evidence type="ECO:0000256" key="2">
    <source>
        <dbReference type="ARBA" id="ARBA00022723"/>
    </source>
</evidence>
<accession>A0A498SCE0</accession>
<dbReference type="SMART" id="SM00249">
    <property type="entry name" value="PHD"/>
    <property type="match status" value="1"/>
</dbReference>
<evidence type="ECO:0000256" key="3">
    <source>
        <dbReference type="ARBA" id="ARBA00022771"/>
    </source>
</evidence>
<evidence type="ECO:0000313" key="12">
    <source>
        <dbReference type="Proteomes" id="UP000276991"/>
    </source>
</evidence>
<feature type="compositionally biased region" description="Basic and acidic residues" evidence="9">
    <location>
        <begin position="1304"/>
        <end position="1322"/>
    </location>
</feature>
<dbReference type="InterPro" id="IPR009072">
    <property type="entry name" value="Histone-fold"/>
</dbReference>